<proteinExistence type="predicted"/>
<dbReference type="RefSeq" id="WP_289586461.1">
    <property type="nucleotide sequence ID" value="NZ_JAUDDW010000035.1"/>
</dbReference>
<name>A0ABT7UZJ2_9LACO</name>
<keyword evidence="2" id="KW-1185">Reference proteome</keyword>
<gene>
    <name evidence="1" type="ORF">QUW44_07915</name>
</gene>
<protein>
    <submittedName>
        <fullName evidence="1">Uncharacterized protein</fullName>
    </submittedName>
</protein>
<organism evidence="1 2">
    <name type="scientific">Limosilactobacillus pontis</name>
    <dbReference type="NCBI Taxonomy" id="35787"/>
    <lineage>
        <taxon>Bacteria</taxon>
        <taxon>Bacillati</taxon>
        <taxon>Bacillota</taxon>
        <taxon>Bacilli</taxon>
        <taxon>Lactobacillales</taxon>
        <taxon>Lactobacillaceae</taxon>
        <taxon>Limosilactobacillus</taxon>
    </lineage>
</organism>
<evidence type="ECO:0000313" key="1">
    <source>
        <dbReference type="EMBL" id="MDM8267069.1"/>
    </source>
</evidence>
<evidence type="ECO:0000313" key="2">
    <source>
        <dbReference type="Proteomes" id="UP001529343"/>
    </source>
</evidence>
<accession>A0ABT7UZJ2</accession>
<reference evidence="2" key="1">
    <citation type="submission" date="2023-06" db="EMBL/GenBank/DDBJ databases">
        <title>Identification and characterization of horizontal gene transfer across gut microbiota members of farm animals based on homology search.</title>
        <authorList>
            <person name="Zeman M."/>
            <person name="Kubasova T."/>
            <person name="Jahodarova E."/>
            <person name="Nykrynova M."/>
            <person name="Rychlik I."/>
        </authorList>
    </citation>
    <scope>NUCLEOTIDE SEQUENCE [LARGE SCALE GENOMIC DNA]</scope>
    <source>
        <strain evidence="2">161_Gplus</strain>
    </source>
</reference>
<dbReference type="EMBL" id="JAUDDW010000035">
    <property type="protein sequence ID" value="MDM8267069.1"/>
    <property type="molecule type" value="Genomic_DNA"/>
</dbReference>
<comment type="caution">
    <text evidence="1">The sequence shown here is derived from an EMBL/GenBank/DDBJ whole genome shotgun (WGS) entry which is preliminary data.</text>
</comment>
<dbReference type="Proteomes" id="UP001529343">
    <property type="component" value="Unassembled WGS sequence"/>
</dbReference>
<sequence>MSILFGNSSGDNKYYRKVQEEENERIDKLAANIIAITAESFLIKSTKSLVTLSAPSLSLRTL</sequence>